<evidence type="ECO:0000313" key="3">
    <source>
        <dbReference type="Proteomes" id="UP000683000"/>
    </source>
</evidence>
<organism evidence="2 3">
    <name type="scientific">Boletus reticuloceps</name>
    <dbReference type="NCBI Taxonomy" id="495285"/>
    <lineage>
        <taxon>Eukaryota</taxon>
        <taxon>Fungi</taxon>
        <taxon>Dikarya</taxon>
        <taxon>Basidiomycota</taxon>
        <taxon>Agaricomycotina</taxon>
        <taxon>Agaricomycetes</taxon>
        <taxon>Agaricomycetidae</taxon>
        <taxon>Boletales</taxon>
        <taxon>Boletineae</taxon>
        <taxon>Boletaceae</taxon>
        <taxon>Boletoideae</taxon>
        <taxon>Boletus</taxon>
    </lineage>
</organism>
<dbReference type="Proteomes" id="UP000683000">
    <property type="component" value="Unassembled WGS sequence"/>
</dbReference>
<dbReference type="EMBL" id="JAGFBS010000004">
    <property type="protein sequence ID" value="KAG6379797.1"/>
    <property type="molecule type" value="Genomic_DNA"/>
</dbReference>
<evidence type="ECO:0000313" key="2">
    <source>
        <dbReference type="EMBL" id="KAG6379797.1"/>
    </source>
</evidence>
<proteinExistence type="predicted"/>
<keyword evidence="3" id="KW-1185">Reference proteome</keyword>
<evidence type="ECO:0000259" key="1">
    <source>
        <dbReference type="Pfam" id="PF20149"/>
    </source>
</evidence>
<protein>
    <recommendedName>
        <fullName evidence="1">DUF6532 domain-containing protein</fullName>
    </recommendedName>
</protein>
<name>A0A8I2YY02_9AGAM</name>
<comment type="caution">
    <text evidence="2">The sequence shown here is derived from an EMBL/GenBank/DDBJ whole genome shotgun (WGS) entry which is preliminary data.</text>
</comment>
<gene>
    <name evidence="2" type="ORF">JVT61DRAFT_10342</name>
</gene>
<dbReference type="Pfam" id="PF20149">
    <property type="entry name" value="DUF6532"/>
    <property type="match status" value="1"/>
</dbReference>
<accession>A0A8I2YY02</accession>
<reference evidence="2" key="1">
    <citation type="submission" date="2021-03" db="EMBL/GenBank/DDBJ databases">
        <title>Evolutionary innovations through gain and loss of genes in the ectomycorrhizal Boletales.</title>
        <authorList>
            <person name="Wu G."/>
            <person name="Miyauchi S."/>
            <person name="Morin E."/>
            <person name="Yang Z.-L."/>
            <person name="Xu J."/>
            <person name="Martin F.M."/>
        </authorList>
    </citation>
    <scope>NUCLEOTIDE SEQUENCE</scope>
    <source>
        <strain evidence="2">BR01</strain>
    </source>
</reference>
<dbReference type="AlphaFoldDB" id="A0A8I2YY02"/>
<dbReference type="InterPro" id="IPR045341">
    <property type="entry name" value="DUF6532"/>
</dbReference>
<feature type="domain" description="DUF6532" evidence="1">
    <location>
        <begin position="28"/>
        <end position="125"/>
    </location>
</feature>
<sequence length="231" mass="25395">MQQRVIEITNPLHAEHFFLHKQGIGGVECLFRDPILEHFHLDFWYTHEVSAVNTLHSSYNTTPPNMLAFSCVAVCSSSLALQQPVTNFSFQLLCALHQASQGEMVEFSTERYAKHFHHYHQAIAKVLGDALFRPILRVHLQQLNAHGIKKMHGRCEVSPPTLAPFVIPSAVAASASATPASSSGVVQFMESFMPPFSYFSESLPGLSVGSGNTDPSLALNPSGSSSQHFTF</sequence>